<comment type="similarity">
    <text evidence="2 11">Belongs to the type II topoisomerase GyrB family.</text>
</comment>
<dbReference type="InterPro" id="IPR006171">
    <property type="entry name" value="TOPRIM_dom"/>
</dbReference>
<evidence type="ECO:0000313" key="15">
    <source>
        <dbReference type="Proteomes" id="UP001634747"/>
    </source>
</evidence>
<dbReference type="RefSeq" id="WP_263414822.1">
    <property type="nucleotide sequence ID" value="NZ_BAABBH010000001.1"/>
</dbReference>
<comment type="cofactor">
    <cofactor evidence="11">
        <name>Mg(2+)</name>
        <dbReference type="ChEBI" id="CHEBI:18420"/>
    </cofactor>
    <cofactor evidence="11">
        <name>Mn(2+)</name>
        <dbReference type="ChEBI" id="CHEBI:29035"/>
    </cofactor>
    <cofactor evidence="11">
        <name>Ca(2+)</name>
        <dbReference type="ChEBI" id="CHEBI:29108"/>
    </cofactor>
    <text evidence="11">Binds two Mg(2+) per subunit. The magnesium ions form salt bridges with both the protein and the DNA. Can also accept other divalent metal cations, such as Mn(2+) or Ca(2+).</text>
</comment>
<evidence type="ECO:0000259" key="13">
    <source>
        <dbReference type="PROSITE" id="PS50880"/>
    </source>
</evidence>
<dbReference type="Proteomes" id="UP001634747">
    <property type="component" value="Unassembled WGS sequence"/>
</dbReference>
<keyword evidence="3 11" id="KW-0963">Cytoplasm</keyword>
<feature type="site" description="Interaction with DNA" evidence="11">
    <location>
        <position position="489"/>
    </location>
</feature>
<dbReference type="SUPFAM" id="SSF54211">
    <property type="entry name" value="Ribosomal protein S5 domain 2-like"/>
    <property type="match status" value="1"/>
</dbReference>
<name>A0ABW9KMH9_9BACT</name>
<dbReference type="SMART" id="SM00433">
    <property type="entry name" value="TOP2c"/>
    <property type="match status" value="1"/>
</dbReference>
<dbReference type="Pfam" id="PF00986">
    <property type="entry name" value="DNA_gyraseB_C"/>
    <property type="match status" value="1"/>
</dbReference>
<dbReference type="PANTHER" id="PTHR45866">
    <property type="entry name" value="DNA GYRASE/TOPOISOMERASE SUBUNIT B"/>
    <property type="match status" value="1"/>
</dbReference>
<dbReference type="InterPro" id="IPR036890">
    <property type="entry name" value="HATPase_C_sf"/>
</dbReference>
<dbReference type="NCBIfam" id="TIGR01059">
    <property type="entry name" value="gyrB"/>
    <property type="match status" value="1"/>
</dbReference>
<dbReference type="InterPro" id="IPR001241">
    <property type="entry name" value="Topo_IIA"/>
</dbReference>
<keyword evidence="8 11" id="KW-0799">Topoisomerase</keyword>
<accession>A0ABW9KMH9</accession>
<feature type="binding site" evidence="11">
    <location>
        <position position="464"/>
    </location>
    <ligand>
        <name>Mg(2+)</name>
        <dbReference type="ChEBI" id="CHEBI:18420"/>
        <label>1</label>
        <note>catalytic</note>
    </ligand>
</feature>
<dbReference type="CDD" id="cd16928">
    <property type="entry name" value="HATPase_GyrB-like"/>
    <property type="match status" value="1"/>
</dbReference>
<evidence type="ECO:0000256" key="10">
    <source>
        <dbReference type="ARBA" id="ARBA00023235"/>
    </source>
</evidence>
<evidence type="ECO:0000256" key="9">
    <source>
        <dbReference type="ARBA" id="ARBA00023125"/>
    </source>
</evidence>
<feature type="binding site" evidence="11">
    <location>
        <position position="540"/>
    </location>
    <ligand>
        <name>Mg(2+)</name>
        <dbReference type="ChEBI" id="CHEBI:18420"/>
        <label>2</label>
    </ligand>
</feature>
<dbReference type="NCBIfam" id="NF011501">
    <property type="entry name" value="PRK14939.1"/>
    <property type="match status" value="1"/>
</dbReference>
<dbReference type="InterPro" id="IPR011557">
    <property type="entry name" value="GyrB"/>
</dbReference>
<organism evidence="14 15">
    <name type="scientific">Terriglobus aquaticus</name>
    <dbReference type="NCBI Taxonomy" id="940139"/>
    <lineage>
        <taxon>Bacteria</taxon>
        <taxon>Pseudomonadati</taxon>
        <taxon>Acidobacteriota</taxon>
        <taxon>Terriglobia</taxon>
        <taxon>Terriglobales</taxon>
        <taxon>Acidobacteriaceae</taxon>
        <taxon>Terriglobus</taxon>
    </lineage>
</organism>
<evidence type="ECO:0000256" key="3">
    <source>
        <dbReference type="ARBA" id="ARBA00022490"/>
    </source>
</evidence>
<dbReference type="CDD" id="cd03366">
    <property type="entry name" value="TOPRIM_TopoIIA_GyrB"/>
    <property type="match status" value="1"/>
</dbReference>
<feature type="binding site" evidence="11">
    <location>
        <position position="538"/>
    </location>
    <ligand>
        <name>Mg(2+)</name>
        <dbReference type="ChEBI" id="CHEBI:18420"/>
        <label>2</label>
    </ligand>
</feature>
<dbReference type="SUPFAM" id="SSF55874">
    <property type="entry name" value="ATPase domain of HSP90 chaperone/DNA topoisomerase II/histidine kinase"/>
    <property type="match status" value="1"/>
</dbReference>
<dbReference type="InterPro" id="IPR000565">
    <property type="entry name" value="Topo_IIA_B"/>
</dbReference>
<keyword evidence="9" id="KW-0238">DNA-binding</keyword>
<gene>
    <name evidence="11 14" type="primary">gyrB</name>
    <name evidence="14" type="ORF">ACK2TP_14615</name>
</gene>
<evidence type="ECO:0000256" key="2">
    <source>
        <dbReference type="ARBA" id="ARBA00010708"/>
    </source>
</evidence>
<dbReference type="InterPro" id="IPR013506">
    <property type="entry name" value="Topo_IIA_bsu_dom2"/>
</dbReference>
<keyword evidence="5 11" id="KW-0547">Nucleotide-binding</keyword>
<dbReference type="PROSITE" id="PS50880">
    <property type="entry name" value="TOPRIM"/>
    <property type="match status" value="1"/>
</dbReference>
<dbReference type="SUPFAM" id="SSF56719">
    <property type="entry name" value="Type II DNA topoisomerase"/>
    <property type="match status" value="1"/>
</dbReference>
<dbReference type="PRINTS" id="PR01159">
    <property type="entry name" value="DNAGYRASEB"/>
</dbReference>
<keyword evidence="6 11" id="KW-0067">ATP-binding</keyword>
<proteinExistence type="inferred from homology"/>
<dbReference type="InterPro" id="IPR034160">
    <property type="entry name" value="TOPRIM_GyrB"/>
</dbReference>
<dbReference type="InterPro" id="IPR003594">
    <property type="entry name" value="HATPase_dom"/>
</dbReference>
<dbReference type="PANTHER" id="PTHR45866:SF1">
    <property type="entry name" value="DNA GYRASE SUBUNIT B, MITOCHONDRIAL"/>
    <property type="match status" value="1"/>
</dbReference>
<dbReference type="InterPro" id="IPR013760">
    <property type="entry name" value="Topo_IIA-like_dom_sf"/>
</dbReference>
<keyword evidence="4 11" id="KW-0479">Metal-binding</keyword>
<dbReference type="CDD" id="cd00822">
    <property type="entry name" value="TopoII_Trans_DNA_gyrase"/>
    <property type="match status" value="1"/>
</dbReference>
<evidence type="ECO:0000256" key="1">
    <source>
        <dbReference type="ARBA" id="ARBA00000185"/>
    </source>
</evidence>
<reference evidence="14 15" key="1">
    <citation type="submission" date="2024-12" db="EMBL/GenBank/DDBJ databases">
        <authorList>
            <person name="Lee Y."/>
        </authorList>
    </citation>
    <scope>NUCLEOTIDE SEQUENCE [LARGE SCALE GENOMIC DNA]</scope>
    <source>
        <strain evidence="14 15">03SUJ4</strain>
    </source>
</reference>
<evidence type="ECO:0000313" key="14">
    <source>
        <dbReference type="EMBL" id="MFN2977001.1"/>
    </source>
</evidence>
<comment type="caution">
    <text evidence="14">The sequence shown here is derived from an EMBL/GenBank/DDBJ whole genome shotgun (WGS) entry which is preliminary data.</text>
</comment>
<dbReference type="Pfam" id="PF02518">
    <property type="entry name" value="HATPase_c"/>
    <property type="match status" value="1"/>
</dbReference>
<evidence type="ECO:0000256" key="6">
    <source>
        <dbReference type="ARBA" id="ARBA00022840"/>
    </source>
</evidence>
<dbReference type="GO" id="GO:0003918">
    <property type="term" value="F:DNA topoisomerase type II (double strand cut, ATP-hydrolyzing) activity"/>
    <property type="evidence" value="ECO:0007669"/>
    <property type="project" value="UniProtKB-EC"/>
</dbReference>
<comment type="subunit">
    <text evidence="11">Heterotetramer, composed of two GyrA and two GyrB chains. In the heterotetramer, GyrA contains the active site tyrosine that forms a transient covalent intermediate with DNA, while GyrB binds cofactors and catalyzes ATP hydrolysis.</text>
</comment>
<comment type="miscellaneous">
    <text evidence="11">Few gyrases are as efficient as E.coli at forming negative supercoils. Not all organisms have 2 type II topoisomerases; in organisms with a single type II topoisomerase this enzyme also has to decatenate newly replicated chromosomes.</text>
</comment>
<feature type="region of interest" description="Disordered" evidence="12">
    <location>
        <begin position="1"/>
        <end position="39"/>
    </location>
</feature>
<protein>
    <recommendedName>
        <fullName evidence="11">DNA gyrase subunit B</fullName>
        <ecNumber evidence="11">5.6.2.2</ecNumber>
    </recommendedName>
</protein>
<feature type="compositionally biased region" description="Polar residues" evidence="12">
    <location>
        <begin position="25"/>
        <end position="39"/>
    </location>
</feature>
<dbReference type="Gene3D" id="3.40.50.670">
    <property type="match status" value="2"/>
</dbReference>
<comment type="subcellular location">
    <subcellularLocation>
        <location evidence="11">Cytoplasm</location>
    </subcellularLocation>
</comment>
<evidence type="ECO:0000256" key="7">
    <source>
        <dbReference type="ARBA" id="ARBA00022842"/>
    </source>
</evidence>
<evidence type="ECO:0000256" key="4">
    <source>
        <dbReference type="ARBA" id="ARBA00022723"/>
    </source>
</evidence>
<feature type="binding site" evidence="11">
    <location>
        <position position="538"/>
    </location>
    <ligand>
        <name>Mg(2+)</name>
        <dbReference type="ChEBI" id="CHEBI:18420"/>
        <label>1</label>
        <note>catalytic</note>
    </ligand>
</feature>
<keyword evidence="15" id="KW-1185">Reference proteome</keyword>
<keyword evidence="10 11" id="KW-0413">Isomerase</keyword>
<dbReference type="InterPro" id="IPR013759">
    <property type="entry name" value="Topo_IIA_B_C"/>
</dbReference>
<dbReference type="InterPro" id="IPR049353">
    <property type="entry name" value="GyrB_hook"/>
</dbReference>
<dbReference type="Pfam" id="PF01751">
    <property type="entry name" value="Toprim"/>
    <property type="match status" value="1"/>
</dbReference>
<dbReference type="Gene3D" id="3.30.565.10">
    <property type="entry name" value="Histidine kinase-like ATPase, C-terminal domain"/>
    <property type="match status" value="1"/>
</dbReference>
<dbReference type="PRINTS" id="PR00418">
    <property type="entry name" value="TPI2FAMILY"/>
</dbReference>
<dbReference type="SMART" id="SM00387">
    <property type="entry name" value="HATPase_c"/>
    <property type="match status" value="1"/>
</dbReference>
<keyword evidence="7 11" id="KW-0460">Magnesium</keyword>
<evidence type="ECO:0000256" key="11">
    <source>
        <dbReference type="HAMAP-Rule" id="MF_01898"/>
    </source>
</evidence>
<evidence type="ECO:0000256" key="8">
    <source>
        <dbReference type="ARBA" id="ARBA00023029"/>
    </source>
</evidence>
<sequence>MATETPLLDLQQTDPTNAPEPAVESNGSRNGEAQSKSYTSDNIKVLEGLEAVRLRPAMYIGSTTEQGLHHLVYEVVDNSVDEALAGFATRIDVTIHVDNSITVVDDGRGIPVDIKDLGNGQKMPAVQVVLTKLHAGGKFDASTYKVSGGLHGVGVSCVNALSEEFDVEIWRDGHTYQQDYSKGDPISDVREVGVTQKRGTKVHFLPDKSIFSVHEYNFDTLAGRLRQLAFLNKGIHITLTDERTTDPKTGEAKSLDFRYKGGIEEFIRHLNKGKAVLHEKPIYMEAERGQLVMEIALQYNDAYSETVFSFANNINTVDGGTHLSGFRTSLTRTINAAGQSLGLFKDVKESLSGDDVREGLVAVVSVKLPQPQFEGQTKGKLNSDISGQVQSFVNERLGAYFEQNPQVAKRIINKAIEAARAREAARKARDLTRRKGALDGGGLPGKLADCSERQPDRCELYLVEGESAGGTAKQGRDRRFQAILPLKGKILNVEKARYDKMLGHEEIRAMITALGTGIGKDDFQLEKLRYGKLILMTDADVDGSHIRTLLLTFFFRHMNLLVQRGHVYIAQPPLYKIKKGKFEQYVKDDREFVKVMVKRAADGMTVRYGDQAQLLEGGALTKFMGQLNEYLGFYDKADKRFRNDRVTSAVAELFAHDGKEPAQRADFETPEKLNELATRLNAMAKEFQFKAVGSPVRDEEHGTWSLEFTDANGAHRRIDYTVVSAPEFRLMLGKYAQIREYLKPPFHIEYLPKGGSKAEIAQADEAEEVAETEGVNETIAAAPGTATEVKGTKRAPKAGQDPVEKQTARELFEYVIEQGKKEYQVQRYKGLGEMTAEQLWETTMDPERRTLLQVKLEDIAATEEIFTTLMGEDVEARRRFIEENALDVKNLDI</sequence>
<dbReference type="Pfam" id="PF00204">
    <property type="entry name" value="DNA_gyraseB"/>
    <property type="match status" value="1"/>
</dbReference>
<evidence type="ECO:0000256" key="5">
    <source>
        <dbReference type="ARBA" id="ARBA00022741"/>
    </source>
</evidence>
<dbReference type="InterPro" id="IPR002288">
    <property type="entry name" value="DNA_gyrase_B_C"/>
</dbReference>
<dbReference type="EC" id="5.6.2.2" evidence="11"/>
<dbReference type="Gene3D" id="3.30.230.10">
    <property type="match status" value="1"/>
</dbReference>
<dbReference type="NCBIfam" id="NF004189">
    <property type="entry name" value="PRK05644.1"/>
    <property type="match status" value="1"/>
</dbReference>
<evidence type="ECO:0000256" key="12">
    <source>
        <dbReference type="SAM" id="MobiDB-lite"/>
    </source>
</evidence>
<dbReference type="EMBL" id="JBJYXY010000001">
    <property type="protein sequence ID" value="MFN2977001.1"/>
    <property type="molecule type" value="Genomic_DNA"/>
</dbReference>
<comment type="function">
    <text evidence="11">A type II topoisomerase that negatively supercoils closed circular double-stranded (ds) DNA in an ATP-dependent manner to modulate DNA topology and maintain chromosomes in an underwound state. Negative supercoiling favors strand separation, and DNA replication, transcription, recombination and repair, all of which involve strand separation. Also able to catalyze the interconversion of other topological isomers of dsDNA rings, including catenanes and knotted rings. Type II topoisomerases break and join 2 DNA strands simultaneously in an ATP-dependent manner.</text>
</comment>
<feature type="domain" description="Toprim" evidence="13">
    <location>
        <begin position="458"/>
        <end position="573"/>
    </location>
</feature>
<dbReference type="Pfam" id="PF21249">
    <property type="entry name" value="GyrB_hook"/>
    <property type="match status" value="1"/>
</dbReference>
<dbReference type="InterPro" id="IPR020568">
    <property type="entry name" value="Ribosomal_Su5_D2-typ_SF"/>
</dbReference>
<dbReference type="InterPro" id="IPR014721">
    <property type="entry name" value="Ribsml_uS5_D2-typ_fold_subgr"/>
</dbReference>
<dbReference type="HAMAP" id="MF_01898">
    <property type="entry name" value="GyrB"/>
    <property type="match status" value="1"/>
</dbReference>
<comment type="catalytic activity">
    <reaction evidence="1 11">
        <text>ATP-dependent breakage, passage and rejoining of double-stranded DNA.</text>
        <dbReference type="EC" id="5.6.2.2"/>
    </reaction>
</comment>
<feature type="site" description="Interaction with DNA" evidence="11">
    <location>
        <position position="492"/>
    </location>
</feature>